<dbReference type="SUPFAM" id="SSF51679">
    <property type="entry name" value="Bacterial luciferase-like"/>
    <property type="match status" value="1"/>
</dbReference>
<keyword evidence="2" id="KW-0503">Monooxygenase</keyword>
<keyword evidence="5" id="KW-1185">Reference proteome</keyword>
<evidence type="ECO:0000313" key="5">
    <source>
        <dbReference type="Proteomes" id="UP001315967"/>
    </source>
</evidence>
<evidence type="ECO:0000259" key="3">
    <source>
        <dbReference type="Pfam" id="PF00296"/>
    </source>
</evidence>
<dbReference type="RefSeq" id="WP_313794254.1">
    <property type="nucleotide sequence ID" value="NZ_CP102453.1"/>
</dbReference>
<dbReference type="EMBL" id="CP102453">
    <property type="protein sequence ID" value="UUX34752.1"/>
    <property type="molecule type" value="Genomic_DNA"/>
</dbReference>
<dbReference type="Pfam" id="PF00296">
    <property type="entry name" value="Bac_luciferase"/>
    <property type="match status" value="1"/>
</dbReference>
<accession>A0ABY5P7P0</accession>
<name>A0ABY5P7P0_9LACT</name>
<sequence>MEAYRINPANGMEIGLYTIGEHLRNPLTGERISAQQRILEIIETAKFAEEAGLDVVAVGESHQRLFTTQAHTVILGAIAQATTKIKIASSATVLSTSDPVRVYEDFATLDLISNGRAEIIAGRGSRLGAYDLLGVDIRDYEEIFEEKFELLLKLNQEERVTWYGNFRAPLNDAEILPQPLNGSLPIWRAVGGPAASAIKAGYAGAPMTLTTLGGPSTAFKPAVDGYRRAAQEAGFDTATLPIATTSLMYVAEDTQTALREFYPHLSSAMLQLKGEPYPKQQFAAAPDYRDALMVGSPQQIIDKILYQYEMYGHQRFLGEIDIGGMPMDQIKKNIELIATKIMPEVKKHTKK</sequence>
<keyword evidence="1" id="KW-0560">Oxidoreductase</keyword>
<dbReference type="InterPro" id="IPR050766">
    <property type="entry name" value="Bact_Lucif_Oxidored"/>
</dbReference>
<dbReference type="Gene3D" id="3.20.20.30">
    <property type="entry name" value="Luciferase-like domain"/>
    <property type="match status" value="1"/>
</dbReference>
<dbReference type="CDD" id="cd00347">
    <property type="entry name" value="Flavin_utilizing_monoxygenases"/>
    <property type="match status" value="1"/>
</dbReference>
<dbReference type="InterPro" id="IPR011251">
    <property type="entry name" value="Luciferase-like_dom"/>
</dbReference>
<reference evidence="4 5" key="1">
    <citation type="submission" date="2022-08" db="EMBL/GenBank/DDBJ databases">
        <title>Aerococcaceae sp. nov isolated from spoiled eye mask.</title>
        <authorList>
            <person name="Zhou G."/>
            <person name="Xie X.-B."/>
            <person name="Shi Q.-S."/>
            <person name="Wang Y.-S."/>
            <person name="Wen X."/>
            <person name="Peng H."/>
            <person name="Yang X.-J."/>
            <person name="Tao H.-B."/>
            <person name="Huang X.-M."/>
        </authorList>
    </citation>
    <scope>NUCLEOTIDE SEQUENCE [LARGE SCALE GENOMIC DNA]</scope>
    <source>
        <strain evidence="5">DM20194951</strain>
    </source>
</reference>
<evidence type="ECO:0000313" key="4">
    <source>
        <dbReference type="EMBL" id="UUX34752.1"/>
    </source>
</evidence>
<feature type="domain" description="Luciferase-like" evidence="3">
    <location>
        <begin position="17"/>
        <end position="310"/>
    </location>
</feature>
<proteinExistence type="predicted"/>
<evidence type="ECO:0000256" key="2">
    <source>
        <dbReference type="ARBA" id="ARBA00023033"/>
    </source>
</evidence>
<evidence type="ECO:0000256" key="1">
    <source>
        <dbReference type="ARBA" id="ARBA00023002"/>
    </source>
</evidence>
<organism evidence="4 5">
    <name type="scientific">Fundicoccus culcitae</name>
    <dbReference type="NCBI Taxonomy" id="2969821"/>
    <lineage>
        <taxon>Bacteria</taxon>
        <taxon>Bacillati</taxon>
        <taxon>Bacillota</taxon>
        <taxon>Bacilli</taxon>
        <taxon>Lactobacillales</taxon>
        <taxon>Aerococcaceae</taxon>
        <taxon>Fundicoccus</taxon>
    </lineage>
</organism>
<dbReference type="InterPro" id="IPR036661">
    <property type="entry name" value="Luciferase-like_sf"/>
</dbReference>
<dbReference type="Proteomes" id="UP001315967">
    <property type="component" value="Chromosome"/>
</dbReference>
<protein>
    <submittedName>
        <fullName evidence="4">LLM class flavin-dependent oxidoreductase</fullName>
    </submittedName>
</protein>
<dbReference type="PANTHER" id="PTHR30137">
    <property type="entry name" value="LUCIFERASE-LIKE MONOOXYGENASE"/>
    <property type="match status" value="1"/>
</dbReference>
<gene>
    <name evidence="4" type="ORF">NRE15_03630</name>
</gene>
<dbReference type="PANTHER" id="PTHR30137:SF8">
    <property type="entry name" value="BLR5498 PROTEIN"/>
    <property type="match status" value="1"/>
</dbReference>